<name>A0A0W0REQ3_LEGBO</name>
<sequence length="150" mass="17552">MKLFFQKEVLIDRIKKLMQLLIRIKDFVLEPPPGYLEYQKAITSKDANFNYMENEFFKRHILPNVIKGHGILNQGEHLSINHQQLINNNPHNIFRVNPVTGLPMIGSYDAGGSPFGFNFNHSINHHINHHSSFSNMHPNNQLNSFDYWNR</sequence>
<dbReference type="AlphaFoldDB" id="A0A0W0REQ3"/>
<dbReference type="EMBL" id="LNXU01000045">
    <property type="protein sequence ID" value="KTC69539.1"/>
    <property type="molecule type" value="Genomic_DNA"/>
</dbReference>
<keyword evidence="2" id="KW-1185">Reference proteome</keyword>
<dbReference type="PATRIC" id="fig|447.4.peg.3259"/>
<proteinExistence type="predicted"/>
<evidence type="ECO:0000313" key="2">
    <source>
        <dbReference type="Proteomes" id="UP000054695"/>
    </source>
</evidence>
<gene>
    <name evidence="1" type="ORF">Lboz_3055</name>
</gene>
<dbReference type="OrthoDB" id="5652000at2"/>
<protein>
    <submittedName>
        <fullName evidence="1">Uncharacterized protein</fullName>
    </submittedName>
</protein>
<accession>A0A0W0REQ3</accession>
<dbReference type="RefSeq" id="WP_058460618.1">
    <property type="nucleotide sequence ID" value="NZ_CAAAIY010000040.1"/>
</dbReference>
<comment type="caution">
    <text evidence="1">The sequence shown here is derived from an EMBL/GenBank/DDBJ whole genome shotgun (WGS) entry which is preliminary data.</text>
</comment>
<organism evidence="1 2">
    <name type="scientific">Legionella bozemanae</name>
    <name type="common">Fluoribacter bozemanae</name>
    <dbReference type="NCBI Taxonomy" id="447"/>
    <lineage>
        <taxon>Bacteria</taxon>
        <taxon>Pseudomonadati</taxon>
        <taxon>Pseudomonadota</taxon>
        <taxon>Gammaproteobacteria</taxon>
        <taxon>Legionellales</taxon>
        <taxon>Legionellaceae</taxon>
        <taxon>Legionella</taxon>
    </lineage>
</organism>
<evidence type="ECO:0000313" key="1">
    <source>
        <dbReference type="EMBL" id="KTC69539.1"/>
    </source>
</evidence>
<dbReference type="Proteomes" id="UP000054695">
    <property type="component" value="Unassembled WGS sequence"/>
</dbReference>
<reference evidence="1 2" key="1">
    <citation type="submission" date="2015-11" db="EMBL/GenBank/DDBJ databases">
        <title>Genomic analysis of 38 Legionella species identifies large and diverse effector repertoires.</title>
        <authorList>
            <person name="Burstein D."/>
            <person name="Amaro F."/>
            <person name="Zusman T."/>
            <person name="Lifshitz Z."/>
            <person name="Cohen O."/>
            <person name="Gilbert J.A."/>
            <person name="Pupko T."/>
            <person name="Shuman H.A."/>
            <person name="Segal G."/>
        </authorList>
    </citation>
    <scope>NUCLEOTIDE SEQUENCE [LARGE SCALE GENOMIC DNA]</scope>
    <source>
        <strain evidence="1 2">WIGA</strain>
    </source>
</reference>